<name>A0AAN7Z0T8_9PEZI</name>
<comment type="caution">
    <text evidence="1">The sequence shown here is derived from an EMBL/GenBank/DDBJ whole genome shotgun (WGS) entry which is preliminary data.</text>
</comment>
<evidence type="ECO:0000313" key="1">
    <source>
        <dbReference type="EMBL" id="KAK5632855.1"/>
    </source>
</evidence>
<evidence type="ECO:0000313" key="2">
    <source>
        <dbReference type="Proteomes" id="UP001305414"/>
    </source>
</evidence>
<sequence>MAMVTEDQTKIFHFRTEPGEQGLRKVLTLGPNKRNAQDSARHERILARIVRKGNGALGHAV</sequence>
<organism evidence="1 2">
    <name type="scientific">Xylaria bambusicola</name>
    <dbReference type="NCBI Taxonomy" id="326684"/>
    <lineage>
        <taxon>Eukaryota</taxon>
        <taxon>Fungi</taxon>
        <taxon>Dikarya</taxon>
        <taxon>Ascomycota</taxon>
        <taxon>Pezizomycotina</taxon>
        <taxon>Sordariomycetes</taxon>
        <taxon>Xylariomycetidae</taxon>
        <taxon>Xylariales</taxon>
        <taxon>Xylariaceae</taxon>
        <taxon>Xylaria</taxon>
    </lineage>
</organism>
<accession>A0AAN7Z0T8</accession>
<keyword evidence="2" id="KW-1185">Reference proteome</keyword>
<dbReference type="Proteomes" id="UP001305414">
    <property type="component" value="Unassembled WGS sequence"/>
</dbReference>
<dbReference type="EMBL" id="JAWHQM010000027">
    <property type="protein sequence ID" value="KAK5632855.1"/>
    <property type="molecule type" value="Genomic_DNA"/>
</dbReference>
<dbReference type="AlphaFoldDB" id="A0AAN7Z0T8"/>
<proteinExistence type="predicted"/>
<protein>
    <submittedName>
        <fullName evidence="1">Uncharacterized protein</fullName>
    </submittedName>
</protein>
<reference evidence="1 2" key="1">
    <citation type="submission" date="2023-10" db="EMBL/GenBank/DDBJ databases">
        <title>Draft genome sequence of Xylaria bambusicola isolate GMP-LS, the root and basal stem rot pathogen of sugarcane in Indonesia.</title>
        <authorList>
            <person name="Selvaraj P."/>
            <person name="Muralishankar V."/>
            <person name="Muruganantham S."/>
            <person name="Sp S."/>
            <person name="Haryani S."/>
            <person name="Lau K.J.X."/>
            <person name="Naqvi N.I."/>
        </authorList>
    </citation>
    <scope>NUCLEOTIDE SEQUENCE [LARGE SCALE GENOMIC DNA]</scope>
    <source>
        <strain evidence="1">GMP-LS</strain>
    </source>
</reference>
<gene>
    <name evidence="1" type="ORF">RRF57_008569</name>
</gene>